<comment type="caution">
    <text evidence="2">The sequence shown here is derived from an EMBL/GenBank/DDBJ whole genome shotgun (WGS) entry which is preliminary data.</text>
</comment>
<accession>A0ABU1JKX8</accession>
<dbReference type="RefSeq" id="WP_309793102.1">
    <property type="nucleotide sequence ID" value="NZ_JAVDPW010000002.1"/>
</dbReference>
<gene>
    <name evidence="2" type="ORF">E9232_001505</name>
</gene>
<dbReference type="PANTHER" id="PTHR42951:SF17">
    <property type="entry name" value="METALLO-BETA-LACTAMASE DOMAIN-CONTAINING PROTEIN"/>
    <property type="match status" value="1"/>
</dbReference>
<dbReference type="SUPFAM" id="SSF56281">
    <property type="entry name" value="Metallo-hydrolase/oxidoreductase"/>
    <property type="match status" value="1"/>
</dbReference>
<sequence length="233" mass="24412">MAPKLIAPGLYAIPVGAVNTFLLDSCRGCTLIDTGFPGSADRILRAMRQIGKQPSDLRHIVLTHAHPDHIGSLAVLKGATGAVAYMHPLDAPIAIAGTGFRAVHAAPGRLTGLMFRLFVRPVDAIAPATVEHQVRDGETLPIAGGLTAIHVPGHCAGQLAFLWPQHGGVLFAADACSNLPGLGLSLGYEDLEEGRRSLGRLAALDFQIACFGHGGAILQDASARFRRKWGSGP</sequence>
<protein>
    <submittedName>
        <fullName evidence="2">Glyoxylase-like metal-dependent hydrolase (Beta-lactamase superfamily II)</fullName>
    </submittedName>
</protein>
<dbReference type="CDD" id="cd07721">
    <property type="entry name" value="yflN-like_MBL-fold"/>
    <property type="match status" value="1"/>
</dbReference>
<dbReference type="InterPro" id="IPR050855">
    <property type="entry name" value="NDM-1-like"/>
</dbReference>
<dbReference type="Proteomes" id="UP001262410">
    <property type="component" value="Unassembled WGS sequence"/>
</dbReference>
<evidence type="ECO:0000313" key="3">
    <source>
        <dbReference type="Proteomes" id="UP001262410"/>
    </source>
</evidence>
<dbReference type="PANTHER" id="PTHR42951">
    <property type="entry name" value="METALLO-BETA-LACTAMASE DOMAIN-CONTAINING"/>
    <property type="match status" value="1"/>
</dbReference>
<proteinExistence type="predicted"/>
<keyword evidence="3" id="KW-1185">Reference proteome</keyword>
<dbReference type="EMBL" id="JAVDPW010000002">
    <property type="protein sequence ID" value="MDR6288998.1"/>
    <property type="molecule type" value="Genomic_DNA"/>
</dbReference>
<feature type="domain" description="Metallo-beta-lactamase" evidence="1">
    <location>
        <begin position="17"/>
        <end position="213"/>
    </location>
</feature>
<dbReference type="Gene3D" id="3.60.15.10">
    <property type="entry name" value="Ribonuclease Z/Hydroxyacylglutathione hydrolase-like"/>
    <property type="match status" value="1"/>
</dbReference>
<name>A0ABU1JKX8_9PROT</name>
<evidence type="ECO:0000313" key="2">
    <source>
        <dbReference type="EMBL" id="MDR6288998.1"/>
    </source>
</evidence>
<reference evidence="2 3" key="1">
    <citation type="submission" date="2023-07" db="EMBL/GenBank/DDBJ databases">
        <title>Sorghum-associated microbial communities from plants grown in Nebraska, USA.</title>
        <authorList>
            <person name="Schachtman D."/>
        </authorList>
    </citation>
    <scope>NUCLEOTIDE SEQUENCE [LARGE SCALE GENOMIC DNA]</scope>
    <source>
        <strain evidence="2 3">584</strain>
    </source>
</reference>
<dbReference type="Pfam" id="PF00753">
    <property type="entry name" value="Lactamase_B"/>
    <property type="match status" value="1"/>
</dbReference>
<dbReference type="InterPro" id="IPR001279">
    <property type="entry name" value="Metallo-B-lactamas"/>
</dbReference>
<dbReference type="SMART" id="SM00849">
    <property type="entry name" value="Lactamase_B"/>
    <property type="match status" value="1"/>
</dbReference>
<dbReference type="InterPro" id="IPR036866">
    <property type="entry name" value="RibonucZ/Hydroxyglut_hydro"/>
</dbReference>
<organism evidence="2 3">
    <name type="scientific">Inquilinus ginsengisoli</name>
    <dbReference type="NCBI Taxonomy" id="363840"/>
    <lineage>
        <taxon>Bacteria</taxon>
        <taxon>Pseudomonadati</taxon>
        <taxon>Pseudomonadota</taxon>
        <taxon>Alphaproteobacteria</taxon>
        <taxon>Rhodospirillales</taxon>
        <taxon>Rhodospirillaceae</taxon>
        <taxon>Inquilinus</taxon>
    </lineage>
</organism>
<evidence type="ECO:0000259" key="1">
    <source>
        <dbReference type="SMART" id="SM00849"/>
    </source>
</evidence>